<name>A0ABT3YG82_9HYPH</name>
<feature type="signal peptide" evidence="10">
    <location>
        <begin position="1"/>
        <end position="29"/>
    </location>
</feature>
<evidence type="ECO:0000256" key="8">
    <source>
        <dbReference type="PROSITE-ProRule" id="PRU10058"/>
    </source>
</evidence>
<dbReference type="EMBL" id="JAOVZQ010000001">
    <property type="protein sequence ID" value="MCY0094910.1"/>
    <property type="molecule type" value="Genomic_DNA"/>
</dbReference>
<dbReference type="InterPro" id="IPR008928">
    <property type="entry name" value="6-hairpin_glycosidase_sf"/>
</dbReference>
<evidence type="ECO:0000256" key="6">
    <source>
        <dbReference type="ARBA" id="ARBA00023295"/>
    </source>
</evidence>
<comment type="similarity">
    <text evidence="2 9">Belongs to the glycosyl hydrolase 8 (cellulase D) family.</text>
</comment>
<keyword evidence="3 10" id="KW-0732">Signal</keyword>
<comment type="caution">
    <text evidence="11">The sequence shown here is derived from an EMBL/GenBank/DDBJ whole genome shotgun (WGS) entry which is preliminary data.</text>
</comment>
<dbReference type="Proteomes" id="UP001081283">
    <property type="component" value="Unassembled WGS sequence"/>
</dbReference>
<keyword evidence="6 9" id="KW-0326">Glycosidase</keyword>
<dbReference type="Gene3D" id="1.50.10.10">
    <property type="match status" value="1"/>
</dbReference>
<dbReference type="Pfam" id="PF01270">
    <property type="entry name" value="Glyco_hydro_8"/>
    <property type="match status" value="1"/>
</dbReference>
<keyword evidence="4 9" id="KW-0378">Hydrolase</keyword>
<evidence type="ECO:0000313" key="12">
    <source>
        <dbReference type="Proteomes" id="UP001081283"/>
    </source>
</evidence>
<feature type="chain" id="PRO_5045760519" description="Glucanase" evidence="10">
    <location>
        <begin position="30"/>
        <end position="366"/>
    </location>
</feature>
<evidence type="ECO:0000256" key="2">
    <source>
        <dbReference type="ARBA" id="ARBA00009209"/>
    </source>
</evidence>
<dbReference type="EC" id="3.2.1.-" evidence="9"/>
<dbReference type="PRINTS" id="PR00735">
    <property type="entry name" value="GLHYDRLASE8"/>
</dbReference>
<keyword evidence="5" id="KW-0136">Cellulose degradation</keyword>
<evidence type="ECO:0000256" key="3">
    <source>
        <dbReference type="ARBA" id="ARBA00022729"/>
    </source>
</evidence>
<dbReference type="SUPFAM" id="SSF48208">
    <property type="entry name" value="Six-hairpin glycosidases"/>
    <property type="match status" value="1"/>
</dbReference>
<comment type="catalytic activity">
    <reaction evidence="1">
        <text>Endohydrolysis of (1-&gt;4)-beta-D-glucosidic linkages in cellulose, lichenin and cereal beta-D-glucans.</text>
        <dbReference type="EC" id="3.2.1.4"/>
    </reaction>
</comment>
<keyword evidence="12" id="KW-1185">Reference proteome</keyword>
<accession>A0ABT3YG82</accession>
<dbReference type="InterPro" id="IPR012341">
    <property type="entry name" value="6hp_glycosidase-like_sf"/>
</dbReference>
<dbReference type="PROSITE" id="PS00812">
    <property type="entry name" value="GLYCOSYL_HYDROL_F8"/>
    <property type="match status" value="1"/>
</dbReference>
<evidence type="ECO:0000256" key="5">
    <source>
        <dbReference type="ARBA" id="ARBA00023001"/>
    </source>
</evidence>
<keyword evidence="7 9" id="KW-0119">Carbohydrate metabolism</keyword>
<dbReference type="InterPro" id="IPR019834">
    <property type="entry name" value="Glyco_hydro_8_CS"/>
</dbReference>
<evidence type="ECO:0000256" key="10">
    <source>
        <dbReference type="SAM" id="SignalP"/>
    </source>
</evidence>
<organism evidence="11 12">
    <name type="scientific">Hoeflea ulvae</name>
    <dbReference type="NCBI Taxonomy" id="2983764"/>
    <lineage>
        <taxon>Bacteria</taxon>
        <taxon>Pseudomonadati</taxon>
        <taxon>Pseudomonadota</taxon>
        <taxon>Alphaproteobacteria</taxon>
        <taxon>Hyphomicrobiales</taxon>
        <taxon>Rhizobiaceae</taxon>
        <taxon>Hoeflea</taxon>
    </lineage>
</organism>
<dbReference type="GO" id="GO:0016787">
    <property type="term" value="F:hydrolase activity"/>
    <property type="evidence" value="ECO:0007669"/>
    <property type="project" value="UniProtKB-KW"/>
</dbReference>
<proteinExistence type="inferred from homology"/>
<feature type="active site" description="Nucleophile" evidence="8">
    <location>
        <position position="127"/>
    </location>
</feature>
<evidence type="ECO:0000256" key="9">
    <source>
        <dbReference type="RuleBase" id="RU361167"/>
    </source>
</evidence>
<keyword evidence="7 9" id="KW-0624">Polysaccharide degradation</keyword>
<evidence type="ECO:0000313" key="11">
    <source>
        <dbReference type="EMBL" id="MCY0094910.1"/>
    </source>
</evidence>
<sequence>MMKLLPPTLLAIFAAPILCVLALSTQAAASERDVLPSDYVSGAWHYYITKFVEPSGRVIDNVNGNVSHSESQGYGMLLSVAADDRVSFDRIWSWTQSNLLIRTDGLAAWRWDPQGDPHVKDLNNATDGDLLIAWALLRASRKWGDMSHQAAAARIVAAVNRSLVVDSSFGPVLLPGIEGFDGASGAAGPVVNLSYWVFPAIDELGVAFQDFPSRDLIASGIKLIEAAQFGPSKLPANWISVASDGQIEPAPGFELLFGYDAVRIPLYLGWYTKSPSALLVPFEDAWVSGKGTSIKVIDLESGNPVGAMTDPGYQAIVDLVQCSRGALPAVARKRGFDPIDYYPSTLQLLSVLAISERYPKCLISQS</sequence>
<evidence type="ECO:0000256" key="4">
    <source>
        <dbReference type="ARBA" id="ARBA00022801"/>
    </source>
</evidence>
<evidence type="ECO:0000256" key="1">
    <source>
        <dbReference type="ARBA" id="ARBA00000966"/>
    </source>
</evidence>
<protein>
    <recommendedName>
        <fullName evidence="9">Glucanase</fullName>
        <ecNumber evidence="9">3.2.1.-</ecNumber>
    </recommendedName>
</protein>
<dbReference type="InterPro" id="IPR002037">
    <property type="entry name" value="Glyco_hydro_8"/>
</dbReference>
<dbReference type="RefSeq" id="WP_267612824.1">
    <property type="nucleotide sequence ID" value="NZ_JAOVZQ010000001.1"/>
</dbReference>
<evidence type="ECO:0000256" key="7">
    <source>
        <dbReference type="ARBA" id="ARBA00023326"/>
    </source>
</evidence>
<reference evidence="11" key="1">
    <citation type="submission" date="2022-10" db="EMBL/GenBank/DDBJ databases">
        <title>Hoeflea sp. J2-29, isolated from marine algae.</title>
        <authorList>
            <person name="Kristyanto S."/>
            <person name="Kim J.M."/>
            <person name="Jeon C.O."/>
        </authorList>
    </citation>
    <scope>NUCLEOTIDE SEQUENCE</scope>
    <source>
        <strain evidence="11">J2-29</strain>
    </source>
</reference>
<gene>
    <name evidence="11" type="ORF">OEG82_12865</name>
</gene>